<keyword evidence="3" id="KW-0119">Carbohydrate metabolism</keyword>
<dbReference type="SUPFAM" id="SSF54909">
    <property type="entry name" value="Dimeric alpha+beta barrel"/>
    <property type="match status" value="1"/>
</dbReference>
<evidence type="ECO:0000313" key="7">
    <source>
        <dbReference type="Proteomes" id="UP000247345"/>
    </source>
</evidence>
<keyword evidence="2" id="KW-0413">Isomerase</keyword>
<organism evidence="6 7">
    <name type="scientific">Polaribacter butkevichii</name>
    <dbReference type="NCBI Taxonomy" id="218490"/>
    <lineage>
        <taxon>Bacteria</taxon>
        <taxon>Pseudomonadati</taxon>
        <taxon>Bacteroidota</taxon>
        <taxon>Flavobacteriia</taxon>
        <taxon>Flavobacteriales</taxon>
        <taxon>Flavobacteriaceae</taxon>
    </lineage>
</organism>
<dbReference type="OrthoDB" id="9799608at2"/>
<dbReference type="EC" id="5.1.3.32" evidence="5"/>
<dbReference type="GO" id="GO:0019301">
    <property type="term" value="P:rhamnose catabolic process"/>
    <property type="evidence" value="ECO:0007669"/>
    <property type="project" value="UniProtKB-UniRule"/>
</dbReference>
<sequence length="105" mass="12479">MKERLAFKMKLKEGQKEEYYKRHNAIWPELKLLLKQTGISEYSIFFDEESNSLFAFQKVESGASSQDLSENPIVKKWWDYMADIMEVRSDNSPISKVLEEVFYLE</sequence>
<dbReference type="GO" id="GO:0005737">
    <property type="term" value="C:cytoplasm"/>
    <property type="evidence" value="ECO:0007669"/>
    <property type="project" value="InterPro"/>
</dbReference>
<dbReference type="PANTHER" id="PTHR34389">
    <property type="entry name" value="L-RHAMNOSE MUTAROTASE"/>
    <property type="match status" value="1"/>
</dbReference>
<dbReference type="PANTHER" id="PTHR34389:SF2">
    <property type="entry name" value="L-RHAMNOSE MUTAROTASE"/>
    <property type="match status" value="1"/>
</dbReference>
<evidence type="ECO:0000256" key="2">
    <source>
        <dbReference type="ARBA" id="ARBA00023235"/>
    </source>
</evidence>
<evidence type="ECO:0000256" key="4">
    <source>
        <dbReference type="ARBA" id="ARBA00023308"/>
    </source>
</evidence>
<dbReference type="AlphaFoldDB" id="A0A2P6CCJ8"/>
<evidence type="ECO:0000256" key="1">
    <source>
        <dbReference type="ARBA" id="ARBA00022490"/>
    </source>
</evidence>
<accession>A0A2P6CCJ8</accession>
<dbReference type="EMBL" id="MSCK01000001">
    <property type="protein sequence ID" value="PQJ72636.1"/>
    <property type="molecule type" value="Genomic_DNA"/>
</dbReference>
<comment type="caution">
    <text evidence="6">The sequence shown here is derived from an EMBL/GenBank/DDBJ whole genome shotgun (WGS) entry which is preliminary data.</text>
</comment>
<dbReference type="InterPro" id="IPR008000">
    <property type="entry name" value="Rham/fucose_mutarotase"/>
</dbReference>
<dbReference type="InterPro" id="IPR011008">
    <property type="entry name" value="Dimeric_a/b-barrel"/>
</dbReference>
<keyword evidence="7" id="KW-1185">Reference proteome</keyword>
<evidence type="ECO:0000256" key="3">
    <source>
        <dbReference type="ARBA" id="ARBA00023277"/>
    </source>
</evidence>
<evidence type="ECO:0000313" key="6">
    <source>
        <dbReference type="EMBL" id="PQJ72636.1"/>
    </source>
</evidence>
<name>A0A2P6CCJ8_9FLAO</name>
<dbReference type="RefSeq" id="WP_105048295.1">
    <property type="nucleotide sequence ID" value="NZ_CP150661.1"/>
</dbReference>
<keyword evidence="4" id="KW-0684">Rhamnose metabolism</keyword>
<protein>
    <recommendedName>
        <fullName evidence="5">L-rhamnose mutarotase</fullName>
        <ecNumber evidence="5">5.1.3.32</ecNumber>
    </recommendedName>
</protein>
<keyword evidence="1" id="KW-0963">Cytoplasm</keyword>
<dbReference type="GO" id="GO:0062192">
    <property type="term" value="F:L-rhamnose mutarotase activity"/>
    <property type="evidence" value="ECO:0007669"/>
    <property type="project" value="UniProtKB-UniRule"/>
</dbReference>
<proteinExistence type="inferred from homology"/>
<dbReference type="HAMAP" id="MF_01663">
    <property type="entry name" value="L_rham_rotase"/>
    <property type="match status" value="1"/>
</dbReference>
<dbReference type="InterPro" id="IPR013448">
    <property type="entry name" value="L-rhamnose_mutarotase"/>
</dbReference>
<reference evidence="6 7" key="1">
    <citation type="submission" date="2016-12" db="EMBL/GenBank/DDBJ databases">
        <title>Trade-off between light-utilization and light-protection in marine flavobacteria.</title>
        <authorList>
            <person name="Kumagai Y."/>
            <person name="Yoshizawa S."/>
            <person name="Kogure K."/>
            <person name="Iwasaki W."/>
        </authorList>
    </citation>
    <scope>NUCLEOTIDE SEQUENCE [LARGE SCALE GENOMIC DNA]</scope>
    <source>
        <strain evidence="6 7">KCTC 12100</strain>
    </source>
</reference>
<dbReference type="Proteomes" id="UP000247345">
    <property type="component" value="Unassembled WGS sequence"/>
</dbReference>
<dbReference type="Pfam" id="PF05336">
    <property type="entry name" value="rhaM"/>
    <property type="match status" value="1"/>
</dbReference>
<dbReference type="NCBIfam" id="TIGR02625">
    <property type="entry name" value="YiiL_rotase"/>
    <property type="match status" value="1"/>
</dbReference>
<dbReference type="Gene3D" id="3.30.70.100">
    <property type="match status" value="1"/>
</dbReference>
<evidence type="ECO:0000256" key="5">
    <source>
        <dbReference type="NCBIfam" id="TIGR02625"/>
    </source>
</evidence>
<gene>
    <name evidence="6" type="ORF">BTO14_04920</name>
</gene>